<evidence type="ECO:0000313" key="1">
    <source>
        <dbReference type="EMBL" id="AKI03838.1"/>
    </source>
</evidence>
<dbReference type="PATRIC" id="fig|1194971.3.peg.288"/>
<organism evidence="1 2">
    <name type="scientific">Ligilactobacillus salivarius str. Ren</name>
    <dbReference type="NCBI Taxonomy" id="1194971"/>
    <lineage>
        <taxon>Bacteria</taxon>
        <taxon>Bacillati</taxon>
        <taxon>Bacillota</taxon>
        <taxon>Bacilli</taxon>
        <taxon>Lactobacillales</taxon>
        <taxon>Lactobacillaceae</taxon>
        <taxon>Ligilactobacillus</taxon>
    </lineage>
</organism>
<gene>
    <name evidence="1" type="ORF">LsR_00287</name>
</gene>
<reference evidence="1 2" key="1">
    <citation type="submission" date="2015-05" db="EMBL/GenBank/DDBJ databases">
        <title>Complete genome sequence of Lactobacillus salivarius Ren, a probiotic strain with antitumor activity.</title>
        <authorList>
            <person name="Sun E."/>
            <person name="Zhao L."/>
            <person name="Liu S."/>
            <person name="Zhang M."/>
            <person name="Guo H."/>
            <person name="Ren F."/>
        </authorList>
    </citation>
    <scope>NUCLEOTIDE SEQUENCE [LARGE SCALE GENOMIC DNA]</scope>
    <source>
        <strain evidence="1 2">Ren</strain>
    </source>
</reference>
<dbReference type="EMBL" id="CP011403">
    <property type="protein sequence ID" value="AKI03838.1"/>
    <property type="molecule type" value="Genomic_DNA"/>
</dbReference>
<proteinExistence type="predicted"/>
<sequence>MIDLAQRVVLMDEREFDEVMKGLDALPFEVTHTTASNGKYVNALITVSKSKVEESLKAMDYNQLKGKDINYHATVKWVD</sequence>
<evidence type="ECO:0000313" key="2">
    <source>
        <dbReference type="Proteomes" id="UP000035027"/>
    </source>
</evidence>
<dbReference type="AlphaFoldDB" id="A0A0F7PSH3"/>
<protein>
    <submittedName>
        <fullName evidence="1">Uncharacterized protein</fullName>
    </submittedName>
</protein>
<dbReference type="Proteomes" id="UP000035027">
    <property type="component" value="Chromosome"/>
</dbReference>
<name>A0A0F7PSH3_9LACO</name>
<accession>A0A0F7PSH3</accession>